<feature type="transmembrane region" description="Helical" evidence="11">
    <location>
        <begin position="81"/>
        <end position="101"/>
    </location>
</feature>
<dbReference type="SUPFAM" id="SSF90123">
    <property type="entry name" value="ABC transporter transmembrane region"/>
    <property type="match status" value="1"/>
</dbReference>
<keyword evidence="6" id="KW-0547">Nucleotide-binding</keyword>
<dbReference type="AlphaFoldDB" id="A0A255EA29"/>
<dbReference type="FunFam" id="3.40.50.300:FF:000221">
    <property type="entry name" value="Multidrug ABC transporter ATP-binding protein"/>
    <property type="match status" value="1"/>
</dbReference>
<keyword evidence="5 11" id="KW-0812">Transmembrane</keyword>
<feature type="domain" description="ABC transporter" evidence="12">
    <location>
        <begin position="362"/>
        <end position="613"/>
    </location>
</feature>
<keyword evidence="3" id="KW-1003">Cell membrane</keyword>
<name>A0A255EA29_9ACTN</name>
<accession>A0A255EA29</accession>
<dbReference type="SUPFAM" id="SSF52540">
    <property type="entry name" value="P-loop containing nucleoside triphosphate hydrolases"/>
    <property type="match status" value="1"/>
</dbReference>
<evidence type="ECO:0000313" key="15">
    <source>
        <dbReference type="Proteomes" id="UP000216533"/>
    </source>
</evidence>
<keyword evidence="2" id="KW-0813">Transport</keyword>
<evidence type="ECO:0000256" key="11">
    <source>
        <dbReference type="SAM" id="Phobius"/>
    </source>
</evidence>
<evidence type="ECO:0000256" key="7">
    <source>
        <dbReference type="ARBA" id="ARBA00022840"/>
    </source>
</evidence>
<evidence type="ECO:0000256" key="6">
    <source>
        <dbReference type="ARBA" id="ARBA00022741"/>
    </source>
</evidence>
<organism evidence="14 15">
    <name type="scientific">Parenemella sanctibonifatiensis</name>
    <dbReference type="NCBI Taxonomy" id="2016505"/>
    <lineage>
        <taxon>Bacteria</taxon>
        <taxon>Bacillati</taxon>
        <taxon>Actinomycetota</taxon>
        <taxon>Actinomycetes</taxon>
        <taxon>Propionibacteriales</taxon>
        <taxon>Propionibacteriaceae</taxon>
        <taxon>Parenemella</taxon>
    </lineage>
</organism>
<evidence type="ECO:0000256" key="1">
    <source>
        <dbReference type="ARBA" id="ARBA00004429"/>
    </source>
</evidence>
<protein>
    <submittedName>
        <fullName evidence="14">ABC transporter</fullName>
    </submittedName>
</protein>
<keyword evidence="7" id="KW-0067">ATP-binding</keyword>
<dbReference type="GO" id="GO:0015421">
    <property type="term" value="F:ABC-type oligopeptide transporter activity"/>
    <property type="evidence" value="ECO:0007669"/>
    <property type="project" value="TreeGrafter"/>
</dbReference>
<dbReference type="InterPro" id="IPR003593">
    <property type="entry name" value="AAA+_ATPase"/>
</dbReference>
<dbReference type="InterPro" id="IPR039421">
    <property type="entry name" value="Type_1_exporter"/>
</dbReference>
<keyword evidence="8 11" id="KW-1133">Transmembrane helix</keyword>
<evidence type="ECO:0000256" key="9">
    <source>
        <dbReference type="ARBA" id="ARBA00023136"/>
    </source>
</evidence>
<sequence length="619" mass="67054">MGGGGMMMGPMGSFRKDRSVKDSKLQPGTWRRVLGFAQPYRASLTVFVIAIAAEVVAGIVPPLLFQRIIDDGVLAGNRQAVITLTLVLVGVALLGAGATLVKSWFSARIGEGLIRDMRVAVFDRVLQMPLAFFTRSHTGKLVTRINSDVNGAQQAFTQTLSVALSTVLSLVLVLVAMVSLSWQLTLGALVLAPILWLASGYASRRLPGITRDRMQANGDLGATMTERFSVSGALLVKLFGRTADERRHFRGQAAKLADLGVQFSLTQRFFLTAMVFVAALATAIIYGFGGVMAIDGGLTVGALTALAVLVGRLFQPLVTMVNLRVEIMSALVSFERVFEVLDLPIPIHDKPDAVEVRGPARIEFDDVTFQYPDATGLPSLEVHPEVESNDGEPVLRSVTWRAEPGQTVALVGPSGSGKTTMTHLIARLYDVDAGSVRVGDVDVRDLQLESLHAYVGYVTQDAHMFHETVRYNLDYAKPGASDEEMYAALASARLDDLVRRLPDGLDTVVGDRGYRLSGGERQRLAIARLLLKAPPIVVLDEATAHLDSDSERAVQEALDLAMEGRTSIVIAHRLSTVRQADQILVVKDGEIVERGRHDDLLAADGVYATLHRTQFALHE</sequence>
<reference evidence="14 15" key="1">
    <citation type="submission" date="2017-07" db="EMBL/GenBank/DDBJ databases">
        <title>Draft whole genome sequences of clinical Proprionibacteriaceae strains.</title>
        <authorList>
            <person name="Bernier A.-M."/>
            <person name="Bernard K."/>
            <person name="Domingo M.-C."/>
        </authorList>
    </citation>
    <scope>NUCLEOTIDE SEQUENCE [LARGE SCALE GENOMIC DNA]</scope>
    <source>
        <strain evidence="14 15">NML 160184</strain>
    </source>
</reference>
<evidence type="ECO:0000256" key="5">
    <source>
        <dbReference type="ARBA" id="ARBA00022692"/>
    </source>
</evidence>
<dbReference type="Pfam" id="PF00664">
    <property type="entry name" value="ABC_membrane"/>
    <property type="match status" value="1"/>
</dbReference>
<dbReference type="GO" id="GO:0005886">
    <property type="term" value="C:plasma membrane"/>
    <property type="evidence" value="ECO:0007669"/>
    <property type="project" value="UniProtKB-SubCell"/>
</dbReference>
<dbReference type="InterPro" id="IPR027417">
    <property type="entry name" value="P-loop_NTPase"/>
</dbReference>
<evidence type="ECO:0000256" key="3">
    <source>
        <dbReference type="ARBA" id="ARBA00022475"/>
    </source>
</evidence>
<feature type="transmembrane region" description="Helical" evidence="11">
    <location>
        <begin position="294"/>
        <end position="314"/>
    </location>
</feature>
<dbReference type="PROSITE" id="PS50893">
    <property type="entry name" value="ABC_TRANSPORTER_2"/>
    <property type="match status" value="1"/>
</dbReference>
<dbReference type="EMBL" id="NMVI01000013">
    <property type="protein sequence ID" value="OYN88366.1"/>
    <property type="molecule type" value="Genomic_DNA"/>
</dbReference>
<evidence type="ECO:0000256" key="2">
    <source>
        <dbReference type="ARBA" id="ARBA00022448"/>
    </source>
</evidence>
<feature type="transmembrane region" description="Helical" evidence="11">
    <location>
        <begin position="184"/>
        <end position="203"/>
    </location>
</feature>
<dbReference type="PANTHER" id="PTHR43394">
    <property type="entry name" value="ATP-DEPENDENT PERMEASE MDL1, MITOCHONDRIAL"/>
    <property type="match status" value="1"/>
</dbReference>
<dbReference type="InterPro" id="IPR011527">
    <property type="entry name" value="ABC1_TM_dom"/>
</dbReference>
<comment type="caution">
    <text evidence="14">The sequence shown here is derived from an EMBL/GenBank/DDBJ whole genome shotgun (WGS) entry which is preliminary data.</text>
</comment>
<dbReference type="Gene3D" id="1.20.1560.10">
    <property type="entry name" value="ABC transporter type 1, transmembrane domain"/>
    <property type="match status" value="1"/>
</dbReference>
<dbReference type="GO" id="GO:0016887">
    <property type="term" value="F:ATP hydrolysis activity"/>
    <property type="evidence" value="ECO:0007669"/>
    <property type="project" value="InterPro"/>
</dbReference>
<dbReference type="InterPro" id="IPR017871">
    <property type="entry name" value="ABC_transporter-like_CS"/>
</dbReference>
<feature type="transmembrane region" description="Helical" evidence="11">
    <location>
        <begin position="269"/>
        <end position="288"/>
    </location>
</feature>
<dbReference type="InterPro" id="IPR036640">
    <property type="entry name" value="ABC1_TM_sf"/>
</dbReference>
<dbReference type="Pfam" id="PF00005">
    <property type="entry name" value="ABC_tran"/>
    <property type="match status" value="1"/>
</dbReference>
<comment type="similarity">
    <text evidence="10">Belongs to the ABC transporter superfamily. Siderophore-Fe(3+) uptake transporter (SIUT) (TC 3.A.1.21) family.</text>
</comment>
<evidence type="ECO:0000256" key="10">
    <source>
        <dbReference type="ARBA" id="ARBA00023455"/>
    </source>
</evidence>
<evidence type="ECO:0000259" key="13">
    <source>
        <dbReference type="PROSITE" id="PS50929"/>
    </source>
</evidence>
<evidence type="ECO:0000313" key="14">
    <source>
        <dbReference type="EMBL" id="OYN88366.1"/>
    </source>
</evidence>
<dbReference type="SMART" id="SM00382">
    <property type="entry name" value="AAA"/>
    <property type="match status" value="1"/>
</dbReference>
<dbReference type="Gene3D" id="3.40.50.300">
    <property type="entry name" value="P-loop containing nucleotide triphosphate hydrolases"/>
    <property type="match status" value="1"/>
</dbReference>
<proteinExistence type="inferred from homology"/>
<dbReference type="PANTHER" id="PTHR43394:SF1">
    <property type="entry name" value="ATP-BINDING CASSETTE SUB-FAMILY B MEMBER 10, MITOCHONDRIAL"/>
    <property type="match status" value="1"/>
</dbReference>
<dbReference type="PROSITE" id="PS00211">
    <property type="entry name" value="ABC_TRANSPORTER_1"/>
    <property type="match status" value="1"/>
</dbReference>
<gene>
    <name evidence="14" type="ORF">CGZ92_04880</name>
</gene>
<dbReference type="GO" id="GO:0005524">
    <property type="term" value="F:ATP binding"/>
    <property type="evidence" value="ECO:0007669"/>
    <property type="project" value="UniProtKB-KW"/>
</dbReference>
<keyword evidence="9 11" id="KW-0472">Membrane</keyword>
<dbReference type="InterPro" id="IPR003439">
    <property type="entry name" value="ABC_transporter-like_ATP-bd"/>
</dbReference>
<dbReference type="Proteomes" id="UP000216533">
    <property type="component" value="Unassembled WGS sequence"/>
</dbReference>
<evidence type="ECO:0000259" key="12">
    <source>
        <dbReference type="PROSITE" id="PS50893"/>
    </source>
</evidence>
<evidence type="ECO:0000256" key="8">
    <source>
        <dbReference type="ARBA" id="ARBA00022989"/>
    </source>
</evidence>
<evidence type="ECO:0000256" key="4">
    <source>
        <dbReference type="ARBA" id="ARBA00022519"/>
    </source>
</evidence>
<comment type="subcellular location">
    <subcellularLocation>
        <location evidence="1">Cell inner membrane</location>
        <topology evidence="1">Multi-pass membrane protein</topology>
    </subcellularLocation>
</comment>
<dbReference type="PROSITE" id="PS50929">
    <property type="entry name" value="ABC_TM1F"/>
    <property type="match status" value="1"/>
</dbReference>
<keyword evidence="4" id="KW-0997">Cell inner membrane</keyword>
<feature type="transmembrane region" description="Helical" evidence="11">
    <location>
        <begin position="160"/>
        <end position="178"/>
    </location>
</feature>
<feature type="domain" description="ABC transmembrane type-1" evidence="13">
    <location>
        <begin position="48"/>
        <end position="329"/>
    </location>
</feature>
<dbReference type="CDD" id="cd18550">
    <property type="entry name" value="ABC_6TM_exporter_like"/>
    <property type="match status" value="1"/>
</dbReference>